<keyword evidence="1" id="KW-0328">Glycosyltransferase</keyword>
<comment type="caution">
    <text evidence="6">The sequence shown here is derived from an EMBL/GenBank/DDBJ whole genome shotgun (WGS) entry which is preliminary data.</text>
</comment>
<dbReference type="InterPro" id="IPR049625">
    <property type="entry name" value="Glyco_transf_61_cat"/>
</dbReference>
<evidence type="ECO:0000313" key="7">
    <source>
        <dbReference type="Proteomes" id="UP000571854"/>
    </source>
</evidence>
<keyword evidence="4" id="KW-0812">Transmembrane</keyword>
<name>A0A7J9NQF0_METMI</name>
<evidence type="ECO:0000313" key="6">
    <source>
        <dbReference type="EMBL" id="MBA2846978.1"/>
    </source>
</evidence>
<evidence type="ECO:0000256" key="4">
    <source>
        <dbReference type="SAM" id="Phobius"/>
    </source>
</evidence>
<dbReference type="Pfam" id="PF04577">
    <property type="entry name" value="Glyco_transf_61"/>
    <property type="match status" value="1"/>
</dbReference>
<gene>
    <name evidence="6" type="ORF">HNP88_001162</name>
</gene>
<evidence type="ECO:0000256" key="2">
    <source>
        <dbReference type="ARBA" id="ARBA00022679"/>
    </source>
</evidence>
<sequence>MENQLVGTETVCRKKPINIQTGDEKLFAHEYKKDIAAKNVEFFENIEVFGSRGFMKKGFYVLLSSYFQGINVGILLLMRAYIEMFVLLFQHKNEITCENAIYIVDNYSLEFFHWFGDILQKLEALDSNELKSSYTIIIPKNNYFPWVAETLKAYSIEPLVFEFDDIIKCKNIMAVPHVAPTGNYRPELIKKMQKRILNYYGLNLNTSGTKRIYISREKAPKRKVQNESELINLLKKYSFEIINMEDLNFEDQVKLSNDSEIMLSIHGAGLTNMCWMNPNSKVFELRLKDDSINNCYFSLASALNLDYYYILCDQVNSKCGTYGAGFIVDLNKLEYELKKLFK</sequence>
<evidence type="ECO:0000256" key="3">
    <source>
        <dbReference type="ARBA" id="ARBA00023180"/>
    </source>
</evidence>
<dbReference type="GO" id="GO:0016757">
    <property type="term" value="F:glycosyltransferase activity"/>
    <property type="evidence" value="ECO:0007669"/>
    <property type="project" value="UniProtKB-KW"/>
</dbReference>
<protein>
    <recommendedName>
        <fullName evidence="5">Glycosyltransferase 61 catalytic domain-containing protein</fullName>
    </recommendedName>
</protein>
<evidence type="ECO:0000256" key="1">
    <source>
        <dbReference type="ARBA" id="ARBA00022676"/>
    </source>
</evidence>
<dbReference type="EMBL" id="JACDUJ010000001">
    <property type="protein sequence ID" value="MBA2846978.1"/>
    <property type="molecule type" value="Genomic_DNA"/>
</dbReference>
<feature type="transmembrane region" description="Helical" evidence="4">
    <location>
        <begin position="59"/>
        <end position="82"/>
    </location>
</feature>
<accession>A0A7J9NQF0</accession>
<keyword evidence="4" id="KW-1133">Transmembrane helix</keyword>
<organism evidence="6 7">
    <name type="scientific">Methanococcus maripaludis</name>
    <name type="common">Methanococcus deltae</name>
    <dbReference type="NCBI Taxonomy" id="39152"/>
    <lineage>
        <taxon>Archaea</taxon>
        <taxon>Methanobacteriati</taxon>
        <taxon>Methanobacteriota</taxon>
        <taxon>Methanomada group</taxon>
        <taxon>Methanococci</taxon>
        <taxon>Methanococcales</taxon>
        <taxon>Methanococcaceae</taxon>
        <taxon>Methanococcus</taxon>
    </lineage>
</organism>
<evidence type="ECO:0000259" key="5">
    <source>
        <dbReference type="Pfam" id="PF04577"/>
    </source>
</evidence>
<proteinExistence type="predicted"/>
<keyword evidence="4" id="KW-0472">Membrane</keyword>
<feature type="domain" description="Glycosyltransferase 61 catalytic" evidence="5">
    <location>
        <begin position="111"/>
        <end position="282"/>
    </location>
</feature>
<dbReference type="RefSeq" id="WP_181492297.1">
    <property type="nucleotide sequence ID" value="NZ_JACDUJ010000001.1"/>
</dbReference>
<keyword evidence="2" id="KW-0808">Transferase</keyword>
<dbReference type="PANTHER" id="PTHR20961">
    <property type="entry name" value="GLYCOSYLTRANSFERASE"/>
    <property type="match status" value="1"/>
</dbReference>
<keyword evidence="3" id="KW-0325">Glycoprotein</keyword>
<dbReference type="Proteomes" id="UP000571854">
    <property type="component" value="Unassembled WGS sequence"/>
</dbReference>
<dbReference type="AlphaFoldDB" id="A0A7J9NQF0"/>
<reference evidence="6 7" key="1">
    <citation type="submission" date="2020-07" db="EMBL/GenBank/DDBJ databases">
        <title>Genomic Encyclopedia of Type Strains, Phase IV (KMG-V): Genome sequencing to study the core and pangenomes of soil and plant-associated prokaryotes.</title>
        <authorList>
            <person name="Whitman W."/>
        </authorList>
    </citation>
    <scope>NUCLEOTIDE SEQUENCE [LARGE SCALE GENOMIC DNA]</scope>
    <source>
        <strain evidence="6 7">A5</strain>
    </source>
</reference>
<dbReference type="InterPro" id="IPR007657">
    <property type="entry name" value="Glycosyltransferase_61"/>
</dbReference>